<evidence type="ECO:0000313" key="2">
    <source>
        <dbReference type="Proteomes" id="UP000266673"/>
    </source>
</evidence>
<reference evidence="1 2" key="1">
    <citation type="submission" date="2018-06" db="EMBL/GenBank/DDBJ databases">
        <title>Comparative genomics reveals the genomic features of Rhizophagus irregularis, R. cerebriforme, R. diaphanum and Gigaspora rosea, and their symbiotic lifestyle signature.</title>
        <authorList>
            <person name="Morin E."/>
            <person name="San Clemente H."/>
            <person name="Chen E.C.H."/>
            <person name="De La Providencia I."/>
            <person name="Hainaut M."/>
            <person name="Kuo A."/>
            <person name="Kohler A."/>
            <person name="Murat C."/>
            <person name="Tang N."/>
            <person name="Roy S."/>
            <person name="Loubradou J."/>
            <person name="Henrissat B."/>
            <person name="Grigoriev I.V."/>
            <person name="Corradi N."/>
            <person name="Roux C."/>
            <person name="Martin F.M."/>
        </authorList>
    </citation>
    <scope>NUCLEOTIDE SEQUENCE [LARGE SCALE GENOMIC DNA]</scope>
    <source>
        <strain evidence="1 2">DAOM 194757</strain>
    </source>
</reference>
<dbReference type="Proteomes" id="UP000266673">
    <property type="component" value="Unassembled WGS sequence"/>
</dbReference>
<evidence type="ECO:0008006" key="3">
    <source>
        <dbReference type="Google" id="ProtNLM"/>
    </source>
</evidence>
<dbReference type="AlphaFoldDB" id="A0A397W524"/>
<protein>
    <recommendedName>
        <fullName evidence="3">Reverse transcriptase RNase H-like domain-containing protein</fullName>
    </recommendedName>
</protein>
<accession>A0A397W524</accession>
<evidence type="ECO:0000313" key="1">
    <source>
        <dbReference type="EMBL" id="RIB29348.1"/>
    </source>
</evidence>
<comment type="caution">
    <text evidence="1">The sequence shown here is derived from an EMBL/GenBank/DDBJ whole genome shotgun (WGS) entry which is preliminary data.</text>
</comment>
<dbReference type="EMBL" id="QKWP01000040">
    <property type="protein sequence ID" value="RIB29348.1"/>
    <property type="molecule type" value="Genomic_DNA"/>
</dbReference>
<name>A0A397W524_9GLOM</name>
<gene>
    <name evidence="1" type="ORF">C2G38_2056965</name>
</gene>
<sequence length="53" mass="6436">MHNLTSRMARYIMTLQGYNFVVKYRPGKQISNVDRLLRAPIFDRFQKGKYKRQ</sequence>
<proteinExistence type="predicted"/>
<dbReference type="OrthoDB" id="5593162at2759"/>
<organism evidence="1 2">
    <name type="scientific">Gigaspora rosea</name>
    <dbReference type="NCBI Taxonomy" id="44941"/>
    <lineage>
        <taxon>Eukaryota</taxon>
        <taxon>Fungi</taxon>
        <taxon>Fungi incertae sedis</taxon>
        <taxon>Mucoromycota</taxon>
        <taxon>Glomeromycotina</taxon>
        <taxon>Glomeromycetes</taxon>
        <taxon>Diversisporales</taxon>
        <taxon>Gigasporaceae</taxon>
        <taxon>Gigaspora</taxon>
    </lineage>
</organism>
<keyword evidence="2" id="KW-1185">Reference proteome</keyword>